<proteinExistence type="inferred from homology"/>
<dbReference type="CDD" id="cd01068">
    <property type="entry name" value="globin_sensor"/>
    <property type="match status" value="1"/>
</dbReference>
<dbReference type="InterPro" id="IPR009050">
    <property type="entry name" value="Globin-like_sf"/>
</dbReference>
<dbReference type="GO" id="GO:0004888">
    <property type="term" value="F:transmembrane signaling receptor activity"/>
    <property type="evidence" value="ECO:0007669"/>
    <property type="project" value="InterPro"/>
</dbReference>
<evidence type="ECO:0000256" key="3">
    <source>
        <dbReference type="PROSITE-ProRule" id="PRU00284"/>
    </source>
</evidence>
<dbReference type="PRINTS" id="PR00260">
    <property type="entry name" value="CHEMTRNSDUCR"/>
</dbReference>
<protein>
    <submittedName>
        <fullName evidence="7">Methyl-accepting chemotaxis protein</fullName>
    </submittedName>
</protein>
<dbReference type="Gene3D" id="1.10.490.10">
    <property type="entry name" value="Globins"/>
    <property type="match status" value="1"/>
</dbReference>
<evidence type="ECO:0000256" key="4">
    <source>
        <dbReference type="SAM" id="Coils"/>
    </source>
</evidence>
<keyword evidence="4" id="KW-0175">Coiled coil</keyword>
<organism evidence="7 8">
    <name type="scientific">Sphingomonas trueperi</name>
    <dbReference type="NCBI Taxonomy" id="53317"/>
    <lineage>
        <taxon>Bacteria</taxon>
        <taxon>Pseudomonadati</taxon>
        <taxon>Pseudomonadota</taxon>
        <taxon>Alphaproteobacteria</taxon>
        <taxon>Sphingomonadales</taxon>
        <taxon>Sphingomonadaceae</taxon>
        <taxon>Sphingomonas</taxon>
    </lineage>
</organism>
<comment type="caution">
    <text evidence="7">The sequence shown here is derived from an EMBL/GenBank/DDBJ whole genome shotgun (WGS) entry which is preliminary data.</text>
</comment>
<feature type="coiled-coil region" evidence="4">
    <location>
        <begin position="440"/>
        <end position="467"/>
    </location>
</feature>
<dbReference type="InterPro" id="IPR004090">
    <property type="entry name" value="Chemotax_Me-accpt_rcpt"/>
</dbReference>
<sequence length="492" mass="52738">MPEQMKSRLSFMELDEAQRNTLRATQPWVEATLGDALDRFYARASATPETSRFFRDQAHMGRAKAAQEKHWARIAAGEFNEDYHASARRIGATHARIGLEPRWYVGSYAIVLQGLIAGVHRFNNPFKRLLRLFRGPSTEKATIALVKAALLDMEVSLSIYFEEAQAEREAAVTAFENALTALAEGDLTNELSGLPSSFAALEKSYNKTLDRIREMIASVSDGTMRIRSGINEISQAAEDLSRRTQGNAASLEETTAAVSQMDARFRSTAEASRHTVARADQALTTVSQGRSIADEASQAMGRVSEAAKGTDSVIEGLDKIAFQTRVLAMNAAVEAGRAGEAGRGFAVVADLVSALAMRAEEEAGRAREQLTMTQAEIVVAVEAVQKVDGALANISGDVSQVHDLLGSMAADNGAQSTAISEISNAVGAMDRATQQNAAMVEQTSAAAQNLANEVSDLANLASQFRTEKAGARFGGYRPLPAAAVPALTRPDL</sequence>
<accession>A0A7X6BCZ2</accession>
<dbReference type="SUPFAM" id="SSF46458">
    <property type="entry name" value="Globin-like"/>
    <property type="match status" value="1"/>
</dbReference>
<dbReference type="PROSITE" id="PS50111">
    <property type="entry name" value="CHEMOTAXIS_TRANSDUC_2"/>
    <property type="match status" value="1"/>
</dbReference>
<dbReference type="SMART" id="SM00283">
    <property type="entry name" value="MA"/>
    <property type="match status" value="1"/>
</dbReference>
<evidence type="ECO:0000256" key="1">
    <source>
        <dbReference type="ARBA" id="ARBA00022500"/>
    </source>
</evidence>
<dbReference type="PANTHER" id="PTHR43531">
    <property type="entry name" value="PROTEIN ICFG"/>
    <property type="match status" value="1"/>
</dbReference>
<comment type="similarity">
    <text evidence="2">Belongs to the methyl-accepting chemotaxis (MCP) protein family.</text>
</comment>
<dbReference type="SUPFAM" id="SSF58104">
    <property type="entry name" value="Methyl-accepting chemotaxis protein (MCP) signaling domain"/>
    <property type="match status" value="1"/>
</dbReference>
<dbReference type="PROSITE" id="PS50885">
    <property type="entry name" value="HAMP"/>
    <property type="match status" value="1"/>
</dbReference>
<evidence type="ECO:0000256" key="2">
    <source>
        <dbReference type="ARBA" id="ARBA00029447"/>
    </source>
</evidence>
<dbReference type="Proteomes" id="UP000531251">
    <property type="component" value="Unassembled WGS sequence"/>
</dbReference>
<dbReference type="AlphaFoldDB" id="A0A7X6BCZ2"/>
<dbReference type="InterPro" id="IPR012292">
    <property type="entry name" value="Globin/Proto"/>
</dbReference>
<dbReference type="Pfam" id="PF11563">
    <property type="entry name" value="Protoglobin"/>
    <property type="match status" value="1"/>
</dbReference>
<feature type="domain" description="Methyl-accepting transducer" evidence="5">
    <location>
        <begin position="222"/>
        <end position="451"/>
    </location>
</feature>
<keyword evidence="8" id="KW-1185">Reference proteome</keyword>
<evidence type="ECO:0000259" key="5">
    <source>
        <dbReference type="PROSITE" id="PS50111"/>
    </source>
</evidence>
<keyword evidence="1" id="KW-0145">Chemotaxis</keyword>
<name>A0A7X6BCZ2_9SPHN</name>
<dbReference type="GO" id="GO:0016020">
    <property type="term" value="C:membrane"/>
    <property type="evidence" value="ECO:0007669"/>
    <property type="project" value="InterPro"/>
</dbReference>
<evidence type="ECO:0000259" key="6">
    <source>
        <dbReference type="PROSITE" id="PS50885"/>
    </source>
</evidence>
<dbReference type="InterPro" id="IPR003660">
    <property type="entry name" value="HAMP_dom"/>
</dbReference>
<keyword evidence="3" id="KW-0807">Transducer</keyword>
<gene>
    <name evidence="7" type="ORF">GGR89_002932</name>
</gene>
<dbReference type="InterPro" id="IPR004089">
    <property type="entry name" value="MCPsignal_dom"/>
</dbReference>
<evidence type="ECO:0000313" key="8">
    <source>
        <dbReference type="Proteomes" id="UP000531251"/>
    </source>
</evidence>
<dbReference type="InterPro" id="IPR044398">
    <property type="entry name" value="Globin-sensor_dom"/>
</dbReference>
<dbReference type="Gene3D" id="1.10.287.950">
    <property type="entry name" value="Methyl-accepting chemotaxis protein"/>
    <property type="match status" value="1"/>
</dbReference>
<evidence type="ECO:0000313" key="7">
    <source>
        <dbReference type="EMBL" id="NJB98599.1"/>
    </source>
</evidence>
<dbReference type="InterPro" id="IPR051310">
    <property type="entry name" value="MCP_chemotaxis"/>
</dbReference>
<feature type="domain" description="HAMP" evidence="6">
    <location>
        <begin position="170"/>
        <end position="217"/>
    </location>
</feature>
<dbReference type="Pfam" id="PF00015">
    <property type="entry name" value="MCPsignal"/>
    <property type="match status" value="1"/>
</dbReference>
<dbReference type="GO" id="GO:0006935">
    <property type="term" value="P:chemotaxis"/>
    <property type="evidence" value="ECO:0007669"/>
    <property type="project" value="UniProtKB-KW"/>
</dbReference>
<dbReference type="PANTHER" id="PTHR43531:SF11">
    <property type="entry name" value="METHYL-ACCEPTING CHEMOTAXIS PROTEIN 3"/>
    <property type="match status" value="1"/>
</dbReference>
<reference evidence="7 8" key="1">
    <citation type="submission" date="2020-03" db="EMBL/GenBank/DDBJ databases">
        <title>Genomic Encyclopedia of Type Strains, Phase IV (KMG-IV): sequencing the most valuable type-strain genomes for metagenomic binning, comparative biology and taxonomic classification.</title>
        <authorList>
            <person name="Goeker M."/>
        </authorList>
    </citation>
    <scope>NUCLEOTIDE SEQUENCE [LARGE SCALE GENOMIC DNA]</scope>
    <source>
        <strain evidence="7 8">DSM 7225</strain>
    </source>
</reference>
<dbReference type="GO" id="GO:0020037">
    <property type="term" value="F:heme binding"/>
    <property type="evidence" value="ECO:0007669"/>
    <property type="project" value="InterPro"/>
</dbReference>
<dbReference type="GO" id="GO:0007165">
    <property type="term" value="P:signal transduction"/>
    <property type="evidence" value="ECO:0007669"/>
    <property type="project" value="UniProtKB-KW"/>
</dbReference>
<dbReference type="GO" id="GO:0019825">
    <property type="term" value="F:oxygen binding"/>
    <property type="evidence" value="ECO:0007669"/>
    <property type="project" value="InterPro"/>
</dbReference>
<dbReference type="InterPro" id="IPR039379">
    <property type="entry name" value="Protoglobin_sensor_dom"/>
</dbReference>
<dbReference type="EMBL" id="JAATJB010000009">
    <property type="protein sequence ID" value="NJB98599.1"/>
    <property type="molecule type" value="Genomic_DNA"/>
</dbReference>